<protein>
    <submittedName>
        <fullName evidence="11">Oligopeptide transporter, putative</fullName>
    </submittedName>
</protein>
<feature type="transmembrane region" description="Helical" evidence="9">
    <location>
        <begin position="382"/>
        <end position="401"/>
    </location>
</feature>
<feature type="transmembrane region" description="Helical" evidence="9">
    <location>
        <begin position="599"/>
        <end position="619"/>
    </location>
</feature>
<keyword evidence="5" id="KW-0571">Peptide transport</keyword>
<keyword evidence="4 9" id="KW-0812">Transmembrane</keyword>
<name>B9WL92_CANDC</name>
<feature type="transmembrane region" description="Helical" evidence="9">
    <location>
        <begin position="319"/>
        <end position="342"/>
    </location>
</feature>
<dbReference type="KEGG" id="cdu:CD36_27970"/>
<evidence type="ECO:0000256" key="9">
    <source>
        <dbReference type="SAM" id="Phobius"/>
    </source>
</evidence>
<keyword evidence="8 9" id="KW-0472">Membrane</keyword>
<evidence type="ECO:0000313" key="11">
    <source>
        <dbReference type="EMBL" id="CAX39797.1"/>
    </source>
</evidence>
<dbReference type="Proteomes" id="UP000002605">
    <property type="component" value="Chromosome R"/>
</dbReference>
<feature type="transmembrane region" description="Helical" evidence="9">
    <location>
        <begin position="239"/>
        <end position="261"/>
    </location>
</feature>
<dbReference type="InterPro" id="IPR004648">
    <property type="entry name" value="Oligpept_transpt"/>
</dbReference>
<proteinExistence type="inferred from homology"/>
<reference evidence="11 12" key="1">
    <citation type="journal article" date="2009" name="Genome Res.">
        <title>Comparative genomics of the fungal pathogens Candida dubliniensis and Candida albicans.</title>
        <authorList>
            <person name="Jackson A.P."/>
            <person name="Gamble J.A."/>
            <person name="Yeomans T."/>
            <person name="Moran G.P."/>
            <person name="Saunders D."/>
            <person name="Harris D."/>
            <person name="Aslett M."/>
            <person name="Barrell J.F."/>
            <person name="Butler G."/>
            <person name="Citiulo F."/>
            <person name="Coleman D.C."/>
            <person name="de Groot P.W.J."/>
            <person name="Goodwin T.J."/>
            <person name="Quail M.A."/>
            <person name="McQuillan J."/>
            <person name="Munro C.A."/>
            <person name="Pain A."/>
            <person name="Poulter R.T."/>
            <person name="Rajandream M.A."/>
            <person name="Renauld H."/>
            <person name="Spiering M.J."/>
            <person name="Tivey A."/>
            <person name="Gow N.A.R."/>
            <person name="Barrell B."/>
            <person name="Sullivan D.J."/>
            <person name="Berriman M."/>
        </authorList>
    </citation>
    <scope>NUCLEOTIDE SEQUENCE [LARGE SCALE GENOMIC DNA]</scope>
    <source>
        <strain evidence="12">CD36 / ATCC MYA-646 / CBS 7987 / NCPF 3949 / NRRL Y-17841</strain>
    </source>
</reference>
<dbReference type="CGD" id="CAL0000170939">
    <property type="gene designation" value="Cd36_27970"/>
</dbReference>
<feature type="transmembrane region" description="Helical" evidence="9">
    <location>
        <begin position="626"/>
        <end position="647"/>
    </location>
</feature>
<evidence type="ECO:0000313" key="12">
    <source>
        <dbReference type="Proteomes" id="UP000002605"/>
    </source>
</evidence>
<feature type="transmembrane region" description="Helical" evidence="9">
    <location>
        <begin position="286"/>
        <end position="307"/>
    </location>
</feature>
<feature type="transmembrane region" description="Helical" evidence="9">
    <location>
        <begin position="460"/>
        <end position="481"/>
    </location>
</feature>
<keyword evidence="12" id="KW-1185">Reference proteome</keyword>
<dbReference type="GO" id="GO:0015031">
    <property type="term" value="P:protein transport"/>
    <property type="evidence" value="ECO:0007669"/>
    <property type="project" value="UniProtKB-KW"/>
</dbReference>
<feature type="transmembrane region" description="Helical" evidence="9">
    <location>
        <begin position="212"/>
        <end position="232"/>
    </location>
</feature>
<keyword evidence="7 9" id="KW-1133">Transmembrane helix</keyword>
<dbReference type="GO" id="GO:0016020">
    <property type="term" value="C:membrane"/>
    <property type="evidence" value="ECO:0007669"/>
    <property type="project" value="UniProtKB-SubCell"/>
</dbReference>
<feature type="transmembrane region" description="Helical" evidence="9">
    <location>
        <begin position="653"/>
        <end position="677"/>
    </location>
</feature>
<evidence type="ECO:0000313" key="10">
    <source>
        <dbReference type="CGD" id="CAL0000170939"/>
    </source>
</evidence>
<dbReference type="PANTHER" id="PTHR22601">
    <property type="entry name" value="ISP4 LIKE PROTEIN"/>
    <property type="match status" value="1"/>
</dbReference>
<dbReference type="RefSeq" id="XP_002421853.1">
    <property type="nucleotide sequence ID" value="XM_002421808.1"/>
</dbReference>
<feature type="transmembrane region" description="Helical" evidence="9">
    <location>
        <begin position="777"/>
        <end position="796"/>
    </location>
</feature>
<feature type="transmembrane region" description="Helical" evidence="9">
    <location>
        <begin position="854"/>
        <end position="877"/>
    </location>
</feature>
<evidence type="ECO:0000256" key="5">
    <source>
        <dbReference type="ARBA" id="ARBA00022856"/>
    </source>
</evidence>
<evidence type="ECO:0000256" key="7">
    <source>
        <dbReference type="ARBA" id="ARBA00022989"/>
    </source>
</evidence>
<sequence>MTQEPIIPVISQIKTIQSHLQTQDHEINLDIITSQQFSLGDIATSLTNDQKWFVLKRLHFDTLVSFKNLPTSAIFILEKLENLSIEEAIELLKSAILEHNNDVNIPENDLILWRKLIEWNDKIAEKNSIDSNNNTSSSNNEKDLINSKIDINSIEKGNGNNTANGNFSYHQIVDWELQIRLEAVLVAYWSPYPEVRAVTFPFDDPKIPVETFRVYLIGFIWTAIGAVINQFFAERRPAISLSMAVVQVFLYPSGILCQWILPNWEFQIWKLTINLNPGPYTYKEQMLATIFCGVTGGGTSYAAWNILMQKSSLFYNNQWVDFGYQVLLILCTNFMGIGLAGIMRKFAVYPTKAVWPSVLPNLALNKTLLTPGKKEIINGWTIPSYNFFFITFIISFIYFWIPDYLFQALSTFNWMTWIKPDNLNLAVITGSVGGLGLNPITTFDWNYLSALLQPLQVPFFNTASNLVGMFIAFFCIIGVWYSNYKWTGYLPINDNGLFTNTGQRYSVSSVVNKNSLFDNAKYQEIGPPFYTAGNLVVYGAFFALYPFHIVYEIGMNYEQMWDACTSFWRVIKNYKKSTYDGFNDPHCTMMKAYPEVPEWAYLIIVVIALVLAILCVKLYPAETPVWGIFFALGTNVVFLIPLTTIYARTGFSFGLNVLVELIVGYAIPGNGLALAFIKALGYNIDGQAQNFVNDLKQGHYAKLPPRAVYRAQILSVFIASFIQLGILNFQINGGIKDYCDPKNTQKFTCPNARTFYSASVLWGVIGPKRVFNGLYPILRWCFLIGFLIAFPCIIIKRWGPRKYVKYFEPSIIIGGFLNYAPYNLSYYIPGFYVSFVFMSYIKKNYEAWWQKYNYILSTGLNAGIAFSSIIIFFAVMYHAKDINWWGNNVMYEGMDYLMSGWLNATIDAPDGYFGPRVGHFP</sequence>
<feature type="transmembrane region" description="Helical" evidence="9">
    <location>
        <begin position="707"/>
        <end position="726"/>
    </location>
</feature>
<keyword evidence="6" id="KW-0653">Protein transport</keyword>
<evidence type="ECO:0000256" key="3">
    <source>
        <dbReference type="ARBA" id="ARBA00022448"/>
    </source>
</evidence>
<dbReference type="OrthoDB" id="9986677at2759"/>
<dbReference type="Pfam" id="PF03169">
    <property type="entry name" value="OPT"/>
    <property type="match status" value="1"/>
</dbReference>
<dbReference type="HOGENOM" id="CLU_004965_1_0_1"/>
<dbReference type="EMBL" id="FM992695">
    <property type="protein sequence ID" value="CAX39797.1"/>
    <property type="molecule type" value="Genomic_DNA"/>
</dbReference>
<accession>B9WL92</accession>
<dbReference type="NCBIfam" id="TIGR00727">
    <property type="entry name" value="ISP4_OPT"/>
    <property type="match status" value="1"/>
</dbReference>
<dbReference type="AlphaFoldDB" id="B9WL92"/>
<organism evidence="11 12">
    <name type="scientific">Candida dubliniensis (strain CD36 / ATCC MYA-646 / CBS 7987 / NCPF 3949 / NRRL Y-17841)</name>
    <name type="common">Yeast</name>
    <dbReference type="NCBI Taxonomy" id="573826"/>
    <lineage>
        <taxon>Eukaryota</taxon>
        <taxon>Fungi</taxon>
        <taxon>Dikarya</taxon>
        <taxon>Ascomycota</taxon>
        <taxon>Saccharomycotina</taxon>
        <taxon>Pichiomycetes</taxon>
        <taxon>Debaryomycetaceae</taxon>
        <taxon>Candida/Lodderomyces clade</taxon>
        <taxon>Candida</taxon>
    </lineage>
</organism>
<feature type="transmembrane region" description="Helical" evidence="9">
    <location>
        <begin position="826"/>
        <end position="842"/>
    </location>
</feature>
<comment type="similarity">
    <text evidence="2">Belongs to the oligopeptide OPT transporter family.</text>
</comment>
<dbReference type="GeneID" id="8049967"/>
<gene>
    <name evidence="10" type="ordered locus">Cd36_27970</name>
    <name evidence="11" type="ORF">CD36_27970</name>
</gene>
<feature type="transmembrane region" description="Helical" evidence="9">
    <location>
        <begin position="422"/>
        <end position="440"/>
    </location>
</feature>
<evidence type="ECO:0000256" key="8">
    <source>
        <dbReference type="ARBA" id="ARBA00023136"/>
    </source>
</evidence>
<dbReference type="VEuPathDB" id="FungiDB:CD36_27970"/>
<feature type="transmembrane region" description="Helical" evidence="9">
    <location>
        <begin position="529"/>
        <end position="551"/>
    </location>
</feature>
<evidence type="ECO:0000256" key="2">
    <source>
        <dbReference type="ARBA" id="ARBA00008807"/>
    </source>
</evidence>
<evidence type="ECO:0000256" key="6">
    <source>
        <dbReference type="ARBA" id="ARBA00022927"/>
    </source>
</evidence>
<dbReference type="InterPro" id="IPR004813">
    <property type="entry name" value="OPT"/>
</dbReference>
<dbReference type="eggNOG" id="KOG2262">
    <property type="taxonomic scope" value="Eukaryota"/>
</dbReference>
<evidence type="ECO:0000256" key="1">
    <source>
        <dbReference type="ARBA" id="ARBA00004141"/>
    </source>
</evidence>
<keyword evidence="3" id="KW-0813">Transport</keyword>
<dbReference type="NCBIfam" id="TIGR00728">
    <property type="entry name" value="OPT_sfam"/>
    <property type="match status" value="1"/>
</dbReference>
<evidence type="ECO:0000256" key="4">
    <source>
        <dbReference type="ARBA" id="ARBA00022692"/>
    </source>
</evidence>
<comment type="subcellular location">
    <subcellularLocation>
        <location evidence="1">Membrane</location>
        <topology evidence="1">Multi-pass membrane protein</topology>
    </subcellularLocation>
</comment>
<dbReference type="GO" id="GO:0035673">
    <property type="term" value="F:oligopeptide transmembrane transporter activity"/>
    <property type="evidence" value="ECO:0007669"/>
    <property type="project" value="InterPro"/>
</dbReference>